<dbReference type="AlphaFoldDB" id="A0A4U8UUV1"/>
<dbReference type="EMBL" id="AZBU02000001">
    <property type="protein sequence ID" value="TMS37142.1"/>
    <property type="molecule type" value="Genomic_DNA"/>
</dbReference>
<proteinExistence type="predicted"/>
<organism evidence="2 3">
    <name type="scientific">Steinernema carpocapsae</name>
    <name type="common">Entomopathogenic nematode</name>
    <dbReference type="NCBI Taxonomy" id="34508"/>
    <lineage>
        <taxon>Eukaryota</taxon>
        <taxon>Metazoa</taxon>
        <taxon>Ecdysozoa</taxon>
        <taxon>Nematoda</taxon>
        <taxon>Chromadorea</taxon>
        <taxon>Rhabditida</taxon>
        <taxon>Tylenchina</taxon>
        <taxon>Panagrolaimomorpha</taxon>
        <taxon>Strongyloidoidea</taxon>
        <taxon>Steinernematidae</taxon>
        <taxon>Steinernema</taxon>
    </lineage>
</organism>
<name>A0A4U8UUV1_STECR</name>
<feature type="region of interest" description="Disordered" evidence="1">
    <location>
        <begin position="64"/>
        <end position="119"/>
    </location>
</feature>
<feature type="compositionally biased region" description="Basic and acidic residues" evidence="1">
    <location>
        <begin position="82"/>
        <end position="91"/>
    </location>
</feature>
<evidence type="ECO:0000313" key="3">
    <source>
        <dbReference type="Proteomes" id="UP000298663"/>
    </source>
</evidence>
<evidence type="ECO:0000256" key="1">
    <source>
        <dbReference type="SAM" id="MobiDB-lite"/>
    </source>
</evidence>
<feature type="compositionally biased region" description="Basic residues" evidence="1">
    <location>
        <begin position="72"/>
        <end position="81"/>
    </location>
</feature>
<protein>
    <recommendedName>
        <fullName evidence="4">Protein kinase domain-containing protein</fullName>
    </recommendedName>
</protein>
<comment type="caution">
    <text evidence="2">The sequence shown here is derived from an EMBL/GenBank/DDBJ whole genome shotgun (WGS) entry which is preliminary data.</text>
</comment>
<gene>
    <name evidence="2" type="ORF">L596_004137</name>
</gene>
<keyword evidence="3" id="KW-1185">Reference proteome</keyword>
<dbReference type="Proteomes" id="UP000298663">
    <property type="component" value="Unassembled WGS sequence"/>
</dbReference>
<evidence type="ECO:0000313" key="2">
    <source>
        <dbReference type="EMBL" id="TMS37142.1"/>
    </source>
</evidence>
<reference evidence="2 3" key="2">
    <citation type="journal article" date="2019" name="G3 (Bethesda)">
        <title>Hybrid Assembly of the Genome of the Entomopathogenic Nematode Steinernema carpocapsae Identifies the X-Chromosome.</title>
        <authorList>
            <person name="Serra L."/>
            <person name="Macchietto M."/>
            <person name="Macias-Munoz A."/>
            <person name="McGill C.J."/>
            <person name="Rodriguez I.M."/>
            <person name="Rodriguez B."/>
            <person name="Murad R."/>
            <person name="Mortazavi A."/>
        </authorList>
    </citation>
    <scope>NUCLEOTIDE SEQUENCE [LARGE SCALE GENOMIC DNA]</scope>
    <source>
        <strain evidence="2 3">ALL</strain>
    </source>
</reference>
<evidence type="ECO:0008006" key="4">
    <source>
        <dbReference type="Google" id="ProtNLM"/>
    </source>
</evidence>
<reference evidence="2 3" key="1">
    <citation type="journal article" date="2015" name="Genome Biol.">
        <title>Comparative genomics of Steinernema reveals deeply conserved gene regulatory networks.</title>
        <authorList>
            <person name="Dillman A.R."/>
            <person name="Macchietto M."/>
            <person name="Porter C.F."/>
            <person name="Rogers A."/>
            <person name="Williams B."/>
            <person name="Antoshechkin I."/>
            <person name="Lee M.M."/>
            <person name="Goodwin Z."/>
            <person name="Lu X."/>
            <person name="Lewis E.E."/>
            <person name="Goodrich-Blair H."/>
            <person name="Stock S.P."/>
            <person name="Adams B.J."/>
            <person name="Sternberg P.W."/>
            <person name="Mortazavi A."/>
        </authorList>
    </citation>
    <scope>NUCLEOTIDE SEQUENCE [LARGE SCALE GENOMIC DNA]</scope>
    <source>
        <strain evidence="2 3">ALL</strain>
    </source>
</reference>
<accession>A0A4U8UUV1</accession>
<sequence length="119" mass="13513">MKHKCIAQIYDAFQTSTNDVILIMEIVEGTLRPSGRRQLHSDRVGGGTHCAPALRGDQLHSQSEYHSFGPQTRKHYVHVPGRKPDQADRFRTCPPLRRPKRSALHGRYAGIRGPRSYQV</sequence>